<reference evidence="3 4" key="1">
    <citation type="submission" date="2019-02" db="EMBL/GenBank/DDBJ databases">
        <title>Genome sequences of Aliivibrio finisterrensis strains from farmed Atlantic salmon.</title>
        <authorList>
            <person name="Bowman J.P."/>
        </authorList>
    </citation>
    <scope>NUCLEOTIDE SEQUENCE [LARGE SCALE GENOMIC DNA]</scope>
    <source>
        <strain evidence="2 4">A21</strain>
        <strain evidence="1 3">A46</strain>
    </source>
</reference>
<evidence type="ECO:0000313" key="1">
    <source>
        <dbReference type="EMBL" id="RYU48293.1"/>
    </source>
</evidence>
<gene>
    <name evidence="2" type="ORF">ERW53_18945</name>
    <name evidence="1" type="ORF">ERW57_17425</name>
</gene>
<organism evidence="1 3">
    <name type="scientific">Aliivibrio finisterrensis</name>
    <dbReference type="NCBI Taxonomy" id="511998"/>
    <lineage>
        <taxon>Bacteria</taxon>
        <taxon>Pseudomonadati</taxon>
        <taxon>Pseudomonadota</taxon>
        <taxon>Gammaproteobacteria</taxon>
        <taxon>Vibrionales</taxon>
        <taxon>Vibrionaceae</taxon>
        <taxon>Aliivibrio</taxon>
    </lineage>
</organism>
<evidence type="ECO:0000313" key="3">
    <source>
        <dbReference type="Proteomes" id="UP000294063"/>
    </source>
</evidence>
<dbReference type="AlphaFoldDB" id="A0A4Q5KQR4"/>
<protein>
    <submittedName>
        <fullName evidence="1">Uncharacterized protein</fullName>
    </submittedName>
</protein>
<evidence type="ECO:0000313" key="2">
    <source>
        <dbReference type="EMBL" id="RYU60574.1"/>
    </source>
</evidence>
<dbReference type="Proteomes" id="UP000294166">
    <property type="component" value="Unassembled WGS sequence"/>
</dbReference>
<dbReference type="EMBL" id="SEZN01000051">
    <property type="protein sequence ID" value="RYU60574.1"/>
    <property type="molecule type" value="Genomic_DNA"/>
</dbReference>
<dbReference type="RefSeq" id="WP_130049259.1">
    <property type="nucleotide sequence ID" value="NZ_SEZK01000047.1"/>
</dbReference>
<proteinExistence type="predicted"/>
<name>A0A4Q5KQR4_9GAMM</name>
<keyword evidence="4" id="KW-1185">Reference proteome</keyword>
<accession>A0A4Q5KQR4</accession>
<sequence length="211" mass="24634">MLESLFINSLSAFGDDYKALCQHHYPTIHNRGMSPAHLSAAFQRRLLALVKQEYTDVECSMHSYDTNHDLYIYTIVIENKKTWLIYPQFLNAKTEAKDQIFSAIKQLVKESKIKRSDHLAILCDHWFDRTRSSKTLYHWWTGNLPEVGISFNHQGIHNLIPEDNDDLAIIIQKKFQLACINRSIFHPLETTNKHALLKYFLCFALFECSTN</sequence>
<evidence type="ECO:0000313" key="4">
    <source>
        <dbReference type="Proteomes" id="UP000294166"/>
    </source>
</evidence>
<dbReference type="Proteomes" id="UP000294063">
    <property type="component" value="Unassembled WGS sequence"/>
</dbReference>
<comment type="caution">
    <text evidence="1">The sequence shown here is derived from an EMBL/GenBank/DDBJ whole genome shotgun (WGS) entry which is preliminary data.</text>
</comment>
<dbReference type="EMBL" id="SEZK01000047">
    <property type="protein sequence ID" value="RYU48293.1"/>
    <property type="molecule type" value="Genomic_DNA"/>
</dbReference>